<dbReference type="PANTHER" id="PTHR11669">
    <property type="entry name" value="REPLICATION FACTOR C / DNA POLYMERASE III GAMMA-TAU SUBUNIT"/>
    <property type="match status" value="1"/>
</dbReference>
<sequence>MSGQNAWSEKYRPKTLDDVQGQEEVIKLLKSSLNSGLPNLLFFGPPGSGKTTSILAVAHELFQGYFKERVLELNASNQRGIEMVRTTLKNYAMQDVTHYDGTPDYKLIILDESDALTPDAQTALRRMMEDFTKNTRFCLICNYISRILPPISSRCIKFRFSALPKEIVSNRLQMICEKEGFSVTNEAIQAVSILSEGDLRYGIGLLQKLSQGINHSVTPQDISNVAGVVPSKEITEIIHLCQNGSVNDLYLKAMSLVVEQNFSADSILSQLRDVYIEDCVNLTNQERCLFLQLIAQSDATLIDKTDPLFTICALLCSLFKFYHKLTLSP</sequence>
<dbReference type="GO" id="GO:0003677">
    <property type="term" value="F:DNA binding"/>
    <property type="evidence" value="ECO:0007669"/>
    <property type="project" value="InterPro"/>
</dbReference>
<dbReference type="OMA" id="GATKYIQ"/>
<evidence type="ECO:0000256" key="3">
    <source>
        <dbReference type="ARBA" id="ARBA00022741"/>
    </source>
</evidence>
<dbReference type="SMART" id="SM00382">
    <property type="entry name" value="AAA"/>
    <property type="match status" value="1"/>
</dbReference>
<dbReference type="Proteomes" id="UP000078387">
    <property type="component" value="Unassembled WGS sequence"/>
</dbReference>
<dbReference type="GO" id="GO:0006261">
    <property type="term" value="P:DNA-templated DNA replication"/>
    <property type="evidence" value="ECO:0007669"/>
    <property type="project" value="TreeGrafter"/>
</dbReference>
<dbReference type="FunFam" id="3.40.50.300:FF:000952">
    <property type="entry name" value="Replication factor C subunit 2"/>
    <property type="match status" value="1"/>
</dbReference>
<name>A0A5K1UYA4_ENTHI</name>
<dbReference type="InterPro" id="IPR047854">
    <property type="entry name" value="RFC_lid"/>
</dbReference>
<evidence type="ECO:0000256" key="2">
    <source>
        <dbReference type="ARBA" id="ARBA00022705"/>
    </source>
</evidence>
<dbReference type="Gene3D" id="1.20.272.10">
    <property type="match status" value="1"/>
</dbReference>
<dbReference type="GO" id="GO:0003689">
    <property type="term" value="F:DNA clamp loader activity"/>
    <property type="evidence" value="ECO:0007669"/>
    <property type="project" value="TreeGrafter"/>
</dbReference>
<dbReference type="VEuPathDB" id="AmoebaDB:EHI5A_054330"/>
<dbReference type="InterPro" id="IPR003593">
    <property type="entry name" value="AAA+_ATPase"/>
</dbReference>
<organism evidence="6 7">
    <name type="scientific">Entamoeba histolytica</name>
    <dbReference type="NCBI Taxonomy" id="5759"/>
    <lineage>
        <taxon>Eukaryota</taxon>
        <taxon>Amoebozoa</taxon>
        <taxon>Evosea</taxon>
        <taxon>Archamoebae</taxon>
        <taxon>Mastigamoebida</taxon>
        <taxon>Entamoebidae</taxon>
        <taxon>Entamoeba</taxon>
    </lineage>
</organism>
<dbReference type="VEuPathDB" id="AmoebaDB:EHI7A_030640"/>
<feature type="domain" description="AAA+ ATPase" evidence="5">
    <location>
        <begin position="36"/>
        <end position="166"/>
    </location>
</feature>
<dbReference type="InterPro" id="IPR050238">
    <property type="entry name" value="DNA_Rep/Repair_Clamp_Loader"/>
</dbReference>
<dbReference type="InterPro" id="IPR003959">
    <property type="entry name" value="ATPase_AAA_core"/>
</dbReference>
<gene>
    <name evidence="6" type="ORF">CL6EHI_167150</name>
</gene>
<dbReference type="InterPro" id="IPR013748">
    <property type="entry name" value="Rep_factorC_C"/>
</dbReference>
<evidence type="ECO:0000259" key="5">
    <source>
        <dbReference type="SMART" id="SM00382"/>
    </source>
</evidence>
<dbReference type="Gene3D" id="1.10.8.60">
    <property type="match status" value="1"/>
</dbReference>
<dbReference type="Pfam" id="PF08542">
    <property type="entry name" value="Rep_fac_C"/>
    <property type="match status" value="1"/>
</dbReference>
<keyword evidence="2" id="KW-0235">DNA replication</keyword>
<keyword evidence="3" id="KW-0547">Nucleotide-binding</keyword>
<evidence type="ECO:0000256" key="1">
    <source>
        <dbReference type="ARBA" id="ARBA00005378"/>
    </source>
</evidence>
<dbReference type="GO" id="GO:0006281">
    <property type="term" value="P:DNA repair"/>
    <property type="evidence" value="ECO:0007669"/>
    <property type="project" value="TreeGrafter"/>
</dbReference>
<keyword evidence="4" id="KW-0067">ATP-binding</keyword>
<dbReference type="GO" id="GO:0005663">
    <property type="term" value="C:DNA replication factor C complex"/>
    <property type="evidence" value="ECO:0007669"/>
    <property type="project" value="TreeGrafter"/>
</dbReference>
<evidence type="ECO:0000313" key="6">
    <source>
        <dbReference type="EMBL" id="GAT93802.1"/>
    </source>
</evidence>
<dbReference type="Pfam" id="PF00004">
    <property type="entry name" value="AAA"/>
    <property type="match status" value="1"/>
</dbReference>
<dbReference type="GO" id="GO:0005524">
    <property type="term" value="F:ATP binding"/>
    <property type="evidence" value="ECO:0007669"/>
    <property type="project" value="UniProtKB-KW"/>
</dbReference>
<dbReference type="GO" id="GO:0005634">
    <property type="term" value="C:nucleus"/>
    <property type="evidence" value="ECO:0007669"/>
    <property type="project" value="TreeGrafter"/>
</dbReference>
<proteinExistence type="inferred from homology"/>
<dbReference type="SUPFAM" id="SSF48019">
    <property type="entry name" value="post-AAA+ oligomerization domain-like"/>
    <property type="match status" value="1"/>
</dbReference>
<dbReference type="VEuPathDB" id="AmoebaDB:EHI_167150"/>
<protein>
    <submittedName>
        <fullName evidence="6">Replication factor c subunit 4 putative</fullName>
    </submittedName>
</protein>
<dbReference type="AlphaFoldDB" id="A0A5K1UYA4"/>
<dbReference type="InterPro" id="IPR008921">
    <property type="entry name" value="DNA_pol3_clamp-load_cplx_C"/>
</dbReference>
<dbReference type="EMBL" id="BDEQ01000001">
    <property type="protein sequence ID" value="GAT93802.1"/>
    <property type="molecule type" value="Genomic_DNA"/>
</dbReference>
<evidence type="ECO:0000256" key="4">
    <source>
        <dbReference type="ARBA" id="ARBA00022840"/>
    </source>
</evidence>
<comment type="similarity">
    <text evidence="1">Belongs to the activator 1 small subunits family.</text>
</comment>
<dbReference type="CDD" id="cd18140">
    <property type="entry name" value="HLD_clamp_RFC"/>
    <property type="match status" value="1"/>
</dbReference>
<accession>A0A5K1UYA4</accession>
<dbReference type="VEuPathDB" id="AmoebaDB:KM1_065370"/>
<evidence type="ECO:0000313" key="7">
    <source>
        <dbReference type="Proteomes" id="UP000078387"/>
    </source>
</evidence>
<dbReference type="VEuPathDB" id="AmoebaDB:EHI8A_027520"/>
<dbReference type="InterPro" id="IPR027417">
    <property type="entry name" value="P-loop_NTPase"/>
</dbReference>
<dbReference type="CDD" id="cd00009">
    <property type="entry name" value="AAA"/>
    <property type="match status" value="1"/>
</dbReference>
<comment type="caution">
    <text evidence="6">The sequence shown here is derived from an EMBL/GenBank/DDBJ whole genome shotgun (WGS) entry which is preliminary data.</text>
</comment>
<dbReference type="PANTHER" id="PTHR11669:SF20">
    <property type="entry name" value="REPLICATION FACTOR C SUBUNIT 4"/>
    <property type="match status" value="1"/>
</dbReference>
<dbReference type="GO" id="GO:0016887">
    <property type="term" value="F:ATP hydrolysis activity"/>
    <property type="evidence" value="ECO:0007669"/>
    <property type="project" value="InterPro"/>
</dbReference>
<dbReference type="Gene3D" id="3.40.50.300">
    <property type="entry name" value="P-loop containing nucleotide triphosphate hydrolases"/>
    <property type="match status" value="1"/>
</dbReference>
<dbReference type="SUPFAM" id="SSF52540">
    <property type="entry name" value="P-loop containing nucleoside triphosphate hydrolases"/>
    <property type="match status" value="1"/>
</dbReference>
<reference evidence="6 7" key="1">
    <citation type="submission" date="2016-05" db="EMBL/GenBank/DDBJ databases">
        <title>First whole genome sequencing of Entamoeba histolytica HM1:IMSS-clone-6.</title>
        <authorList>
            <person name="Mukherjee Avik.K."/>
            <person name="Izumyama S."/>
            <person name="Nakada-Tsukui K."/>
            <person name="Nozaki T."/>
        </authorList>
    </citation>
    <scope>NUCLEOTIDE SEQUENCE [LARGE SCALE GENOMIC DNA]</scope>
    <source>
        <strain evidence="6 7">HM1:IMSS clone 6</strain>
    </source>
</reference>